<keyword evidence="4" id="KW-1185">Reference proteome</keyword>
<comment type="caution">
    <text evidence="3">The sequence shown here is derived from an EMBL/GenBank/DDBJ whole genome shotgun (WGS) entry which is preliminary data.</text>
</comment>
<dbReference type="Pfam" id="PF04466">
    <property type="entry name" value="Terminase_3"/>
    <property type="match status" value="1"/>
</dbReference>
<evidence type="ECO:0000259" key="2">
    <source>
        <dbReference type="Pfam" id="PF17288"/>
    </source>
</evidence>
<dbReference type="PANTHER" id="PTHR39184">
    <property type="match status" value="1"/>
</dbReference>
<evidence type="ECO:0000313" key="4">
    <source>
        <dbReference type="Proteomes" id="UP000474758"/>
    </source>
</evidence>
<sequence length="421" mass="47467">MAQLDIPAVFAPLLQPARYKGAYGGRGSGKSHFFAGYAVALMATKPNFRVVCVREIQNSIKDSVKQLIEDKIAQLGLSAFFTITDQEIRGRNGSLCIFRGLQNHTAASIKSLEGFDVAWIEEAQTISQMSLDLLTPTIRKDGSEIWASWNPVSETDPIDAMLRGDERDNAVVVLANWSDNPYFPEALREDMNRDRERNPDKYAHVWEGKYQSLSEARIFRNWRVGEVEPPARVIWYGGVDFGFANDPTAALRCCLIENKTLYVDHEAFEVGVPTDALPVFLARIPELHKWPCNADSARPETIDYLQRHGFPRMRGARKGKGSIEDGISFLQGLDIVVNPRCINLIRELGSYAYEIDKRTGAILPVPEDANNHGIDALRYAVERLHRKGKLIPMDVVLDDDLLQRPPDYRAEAREPDDWKVV</sequence>
<dbReference type="InterPro" id="IPR027417">
    <property type="entry name" value="P-loop_NTPase"/>
</dbReference>
<reference evidence="3 4" key="1">
    <citation type="submission" date="2020-02" db="EMBL/GenBank/DDBJ databases">
        <title>Rhodobacter translucens sp. nov., a novel bacterium isolated from activated sludge.</title>
        <authorList>
            <person name="Liu J."/>
        </authorList>
    </citation>
    <scope>NUCLEOTIDE SEQUENCE [LARGE SCALE GENOMIC DNA]</scope>
    <source>
        <strain evidence="3 4">HX-7-19</strain>
    </source>
</reference>
<dbReference type="Gene3D" id="3.40.50.300">
    <property type="entry name" value="P-loop containing nucleotide triphosphate hydrolases"/>
    <property type="match status" value="1"/>
</dbReference>
<dbReference type="AlphaFoldDB" id="A0A6M1TN33"/>
<name>A0A6M1TN33_9RHOB</name>
<accession>A0A6M1TN33</accession>
<dbReference type="InterPro" id="IPR035413">
    <property type="entry name" value="Terminase_L_C"/>
</dbReference>
<protein>
    <submittedName>
        <fullName evidence="3">PBSX family phage terminase large subunit</fullName>
    </submittedName>
</protein>
<dbReference type="Pfam" id="PF17288">
    <property type="entry name" value="Terminase_3C"/>
    <property type="match status" value="1"/>
</dbReference>
<organism evidence="3 4">
    <name type="scientific">Paragemmobacter kunshanensis</name>
    <dbReference type="NCBI Taxonomy" id="2583234"/>
    <lineage>
        <taxon>Bacteria</taxon>
        <taxon>Pseudomonadati</taxon>
        <taxon>Pseudomonadota</taxon>
        <taxon>Alphaproteobacteria</taxon>
        <taxon>Rhodobacterales</taxon>
        <taxon>Paracoccaceae</taxon>
        <taxon>Paragemmobacter</taxon>
    </lineage>
</organism>
<dbReference type="NCBIfam" id="TIGR01547">
    <property type="entry name" value="phage_term_2"/>
    <property type="match status" value="1"/>
</dbReference>
<proteinExistence type="predicted"/>
<dbReference type="PANTHER" id="PTHR39184:SF1">
    <property type="entry name" value="PBSX PHAGE TERMINASE LARGE SUBUNIT"/>
    <property type="match status" value="1"/>
</dbReference>
<dbReference type="Gene3D" id="3.30.420.280">
    <property type="match status" value="1"/>
</dbReference>
<gene>
    <name evidence="3" type="ORF">G5V65_11175</name>
</gene>
<dbReference type="RefSeq" id="WP_165050030.1">
    <property type="nucleotide sequence ID" value="NZ_JAALFE010000010.1"/>
</dbReference>
<dbReference type="InterPro" id="IPR006437">
    <property type="entry name" value="Phage_terminase_lsu"/>
</dbReference>
<dbReference type="EMBL" id="JAALFE010000010">
    <property type="protein sequence ID" value="NGQ91459.1"/>
    <property type="molecule type" value="Genomic_DNA"/>
</dbReference>
<feature type="domain" description="Phage terminase large subunit N-terminal" evidence="1">
    <location>
        <begin position="19"/>
        <end position="209"/>
    </location>
</feature>
<dbReference type="Proteomes" id="UP000474758">
    <property type="component" value="Unassembled WGS sequence"/>
</dbReference>
<feature type="domain" description="Phage terminase large subunit C-terminal" evidence="2">
    <location>
        <begin position="240"/>
        <end position="382"/>
    </location>
</feature>
<evidence type="ECO:0000313" key="3">
    <source>
        <dbReference type="EMBL" id="NGQ91459.1"/>
    </source>
</evidence>
<evidence type="ECO:0000259" key="1">
    <source>
        <dbReference type="Pfam" id="PF04466"/>
    </source>
</evidence>
<dbReference type="InterPro" id="IPR035412">
    <property type="entry name" value="Terminase_L_N"/>
</dbReference>
<dbReference type="InterPro" id="IPR052380">
    <property type="entry name" value="Viral_DNA_packaging_terminase"/>
</dbReference>